<sequence>MRIAVVQTTYDGERPSVVEQVDAVASWVGDHLRGEEIDLLVLPELWPVGAFRPRTWQERAEALDGPIVAAMAGLARSLDTVVHLGALIERAADDRLYNTAVVLGRDGDLLATYRKIHRMRAGGLEAEILAPGTQIGVVDLPLRDGTTLRTGLATCYDLRFPELFRAMVDEGAEAFVVPASWPQIRARAWEVLLRARAVEDQALVVGASAVGTDGKTQMAGRSAVVDPAGTDLAVAGTGPGVLVVDVDLDELRAARASFPVLNDRRIRVQPGALAGPDL</sequence>
<keyword evidence="3" id="KW-0378">Hydrolase</keyword>
<dbReference type="PROSITE" id="PS50263">
    <property type="entry name" value="CN_HYDROLASE"/>
    <property type="match status" value="1"/>
</dbReference>
<dbReference type="SUPFAM" id="SSF56317">
    <property type="entry name" value="Carbon-nitrogen hydrolase"/>
    <property type="match status" value="1"/>
</dbReference>
<dbReference type="PANTHER" id="PTHR23088:SF27">
    <property type="entry name" value="DEAMINATED GLUTATHIONE AMIDASE"/>
    <property type="match status" value="1"/>
</dbReference>
<proteinExistence type="inferred from homology"/>
<gene>
    <name evidence="3" type="ORF">GCM10025883_32280</name>
</gene>
<dbReference type="Pfam" id="PF00795">
    <property type="entry name" value="CN_hydrolase"/>
    <property type="match status" value="1"/>
</dbReference>
<protein>
    <submittedName>
        <fullName evidence="3">Hydrolase</fullName>
    </submittedName>
</protein>
<feature type="domain" description="CN hydrolase" evidence="2">
    <location>
        <begin position="1"/>
        <end position="248"/>
    </location>
</feature>
<evidence type="ECO:0000313" key="3">
    <source>
        <dbReference type="EMBL" id="GMA41183.1"/>
    </source>
</evidence>
<comment type="similarity">
    <text evidence="1">Belongs to the carbon-nitrogen hydrolase superfamily. NIT1/NIT2 family.</text>
</comment>
<dbReference type="RefSeq" id="WP_284305933.1">
    <property type="nucleotide sequence ID" value="NZ_BSUO01000001.1"/>
</dbReference>
<dbReference type="EMBL" id="BSUO01000001">
    <property type="protein sequence ID" value="GMA41183.1"/>
    <property type="molecule type" value="Genomic_DNA"/>
</dbReference>
<organism evidence="3 4">
    <name type="scientific">Mobilicoccus caccae</name>
    <dbReference type="NCBI Taxonomy" id="1859295"/>
    <lineage>
        <taxon>Bacteria</taxon>
        <taxon>Bacillati</taxon>
        <taxon>Actinomycetota</taxon>
        <taxon>Actinomycetes</taxon>
        <taxon>Micrococcales</taxon>
        <taxon>Dermatophilaceae</taxon>
        <taxon>Mobilicoccus</taxon>
    </lineage>
</organism>
<dbReference type="PANTHER" id="PTHR23088">
    <property type="entry name" value="NITRILASE-RELATED"/>
    <property type="match status" value="1"/>
</dbReference>
<dbReference type="GO" id="GO:0016787">
    <property type="term" value="F:hydrolase activity"/>
    <property type="evidence" value="ECO:0007669"/>
    <property type="project" value="UniProtKB-KW"/>
</dbReference>
<keyword evidence="4" id="KW-1185">Reference proteome</keyword>
<accession>A0ABQ6ITC5</accession>
<dbReference type="InterPro" id="IPR003010">
    <property type="entry name" value="C-N_Hydrolase"/>
</dbReference>
<comment type="caution">
    <text evidence="3">The sequence shown here is derived from an EMBL/GenBank/DDBJ whole genome shotgun (WGS) entry which is preliminary data.</text>
</comment>
<dbReference type="Gene3D" id="3.60.110.10">
    <property type="entry name" value="Carbon-nitrogen hydrolase"/>
    <property type="match status" value="1"/>
</dbReference>
<reference evidence="4" key="1">
    <citation type="journal article" date="2019" name="Int. J. Syst. Evol. Microbiol.">
        <title>The Global Catalogue of Microorganisms (GCM) 10K type strain sequencing project: providing services to taxonomists for standard genome sequencing and annotation.</title>
        <authorList>
            <consortium name="The Broad Institute Genomics Platform"/>
            <consortium name="The Broad Institute Genome Sequencing Center for Infectious Disease"/>
            <person name="Wu L."/>
            <person name="Ma J."/>
        </authorList>
    </citation>
    <scope>NUCLEOTIDE SEQUENCE [LARGE SCALE GENOMIC DNA]</scope>
    <source>
        <strain evidence="4">NBRC 113072</strain>
    </source>
</reference>
<evidence type="ECO:0000256" key="1">
    <source>
        <dbReference type="ARBA" id="ARBA00010613"/>
    </source>
</evidence>
<name>A0ABQ6ITC5_9MICO</name>
<dbReference type="InterPro" id="IPR001110">
    <property type="entry name" value="UPF0012_CS"/>
</dbReference>
<dbReference type="Proteomes" id="UP001157126">
    <property type="component" value="Unassembled WGS sequence"/>
</dbReference>
<dbReference type="PROSITE" id="PS01227">
    <property type="entry name" value="UPF0012"/>
    <property type="match status" value="1"/>
</dbReference>
<evidence type="ECO:0000313" key="4">
    <source>
        <dbReference type="Proteomes" id="UP001157126"/>
    </source>
</evidence>
<evidence type="ECO:0000259" key="2">
    <source>
        <dbReference type="PROSITE" id="PS50263"/>
    </source>
</evidence>
<dbReference type="InterPro" id="IPR036526">
    <property type="entry name" value="C-N_Hydrolase_sf"/>
</dbReference>